<dbReference type="Pfam" id="PF16040">
    <property type="entry name" value="APD1-4_N"/>
    <property type="match status" value="1"/>
</dbReference>
<dbReference type="PANTHER" id="PTHR46858:SF5">
    <property type="entry name" value="E3 UBIQUITIN-PROTEIN LIGASE APD1-RELATED"/>
    <property type="match status" value="1"/>
</dbReference>
<evidence type="ECO:0000256" key="2">
    <source>
        <dbReference type="ARBA" id="ARBA00004308"/>
    </source>
</evidence>
<dbReference type="SMART" id="SM00184">
    <property type="entry name" value="RING"/>
    <property type="match status" value="1"/>
</dbReference>
<dbReference type="PROSITE" id="PS50089">
    <property type="entry name" value="ZF_RING_2"/>
    <property type="match status" value="1"/>
</dbReference>
<dbReference type="EMBL" id="CP133620">
    <property type="protein sequence ID" value="WMV44945.1"/>
    <property type="molecule type" value="Genomic_DNA"/>
</dbReference>
<evidence type="ECO:0000256" key="9">
    <source>
        <dbReference type="ARBA" id="ARBA00022833"/>
    </source>
</evidence>
<dbReference type="InterPro" id="IPR032010">
    <property type="entry name" value="APD1-4_M"/>
</dbReference>
<keyword evidence="5 14" id="KW-0812">Transmembrane</keyword>
<comment type="pathway">
    <text evidence="3">Protein modification; protein ubiquitination.</text>
</comment>
<keyword evidence="6" id="KW-0479">Metal-binding</keyword>
<name>A0AAF0ZPJ9_SOLVR</name>
<dbReference type="GO" id="GO:0000278">
    <property type="term" value="P:mitotic cell cycle"/>
    <property type="evidence" value="ECO:0007669"/>
    <property type="project" value="UniProtKB-ARBA"/>
</dbReference>
<dbReference type="Pfam" id="PF16041">
    <property type="entry name" value="APD1-4_M"/>
    <property type="match status" value="1"/>
</dbReference>
<dbReference type="GO" id="GO:0009705">
    <property type="term" value="C:plant-type vacuole membrane"/>
    <property type="evidence" value="ECO:0007669"/>
    <property type="project" value="TreeGrafter"/>
</dbReference>
<evidence type="ECO:0000256" key="10">
    <source>
        <dbReference type="ARBA" id="ARBA00022989"/>
    </source>
</evidence>
<feature type="domain" description="RING-type" evidence="15">
    <location>
        <begin position="427"/>
        <end position="466"/>
    </location>
</feature>
<dbReference type="GO" id="GO:0008270">
    <property type="term" value="F:zinc ion binding"/>
    <property type="evidence" value="ECO:0007669"/>
    <property type="project" value="UniProtKB-KW"/>
</dbReference>
<reference evidence="16" key="1">
    <citation type="submission" date="2023-08" db="EMBL/GenBank/DDBJ databases">
        <title>A de novo genome assembly of Solanum verrucosum Schlechtendal, a Mexican diploid species geographically isolated from the other diploid A-genome species in potato relatives.</title>
        <authorList>
            <person name="Hosaka K."/>
        </authorList>
    </citation>
    <scope>NUCLEOTIDE SEQUENCE</scope>
    <source>
        <tissue evidence="16">Young leaves</tissue>
    </source>
</reference>
<evidence type="ECO:0000256" key="11">
    <source>
        <dbReference type="ARBA" id="ARBA00023136"/>
    </source>
</evidence>
<evidence type="ECO:0000256" key="14">
    <source>
        <dbReference type="SAM" id="Phobius"/>
    </source>
</evidence>
<dbReference type="SUPFAM" id="SSF57850">
    <property type="entry name" value="RING/U-box"/>
    <property type="match status" value="1"/>
</dbReference>
<dbReference type="GO" id="GO:0061630">
    <property type="term" value="F:ubiquitin protein ligase activity"/>
    <property type="evidence" value="ECO:0007669"/>
    <property type="project" value="TreeGrafter"/>
</dbReference>
<feature type="transmembrane region" description="Helical" evidence="14">
    <location>
        <begin position="78"/>
        <end position="99"/>
    </location>
</feature>
<evidence type="ECO:0000259" key="15">
    <source>
        <dbReference type="PROSITE" id="PS50089"/>
    </source>
</evidence>
<comment type="subcellular location">
    <subcellularLocation>
        <location evidence="2">Endomembrane system</location>
    </subcellularLocation>
    <subcellularLocation>
        <location evidence="1">Membrane</location>
        <topology evidence="1">Multi-pass membrane protein</topology>
    </subcellularLocation>
</comment>
<keyword evidence="11 14" id="KW-0472">Membrane</keyword>
<organism evidence="16 17">
    <name type="scientific">Solanum verrucosum</name>
    <dbReference type="NCBI Taxonomy" id="315347"/>
    <lineage>
        <taxon>Eukaryota</taxon>
        <taxon>Viridiplantae</taxon>
        <taxon>Streptophyta</taxon>
        <taxon>Embryophyta</taxon>
        <taxon>Tracheophyta</taxon>
        <taxon>Spermatophyta</taxon>
        <taxon>Magnoliopsida</taxon>
        <taxon>eudicotyledons</taxon>
        <taxon>Gunneridae</taxon>
        <taxon>Pentapetalae</taxon>
        <taxon>asterids</taxon>
        <taxon>lamiids</taxon>
        <taxon>Solanales</taxon>
        <taxon>Solanaceae</taxon>
        <taxon>Solanoideae</taxon>
        <taxon>Solaneae</taxon>
        <taxon>Solanum</taxon>
    </lineage>
</organism>
<evidence type="ECO:0000256" key="6">
    <source>
        <dbReference type="ARBA" id="ARBA00022723"/>
    </source>
</evidence>
<evidence type="ECO:0000256" key="1">
    <source>
        <dbReference type="ARBA" id="ARBA00004141"/>
    </source>
</evidence>
<evidence type="ECO:0000256" key="5">
    <source>
        <dbReference type="ARBA" id="ARBA00022692"/>
    </source>
</evidence>
<dbReference type="InterPro" id="IPR001841">
    <property type="entry name" value="Znf_RING"/>
</dbReference>
<dbReference type="InterPro" id="IPR013083">
    <property type="entry name" value="Znf_RING/FYVE/PHD"/>
</dbReference>
<dbReference type="Proteomes" id="UP001234989">
    <property type="component" value="Chromosome 9"/>
</dbReference>
<keyword evidence="8" id="KW-0833">Ubl conjugation pathway</keyword>
<evidence type="ECO:0000256" key="4">
    <source>
        <dbReference type="ARBA" id="ARBA00022679"/>
    </source>
</evidence>
<keyword evidence="17" id="KW-1185">Reference proteome</keyword>
<dbReference type="Gene3D" id="3.30.40.10">
    <property type="entry name" value="Zinc/RING finger domain, C3HC4 (zinc finger)"/>
    <property type="match status" value="1"/>
</dbReference>
<gene>
    <name evidence="16" type="ORF">MTR67_038330</name>
</gene>
<evidence type="ECO:0000256" key="3">
    <source>
        <dbReference type="ARBA" id="ARBA00004906"/>
    </source>
</evidence>
<dbReference type="FunFam" id="3.30.40.10:FF:000658">
    <property type="entry name" value="E3 ubiquitin-protein ligase APD2"/>
    <property type="match status" value="1"/>
</dbReference>
<dbReference type="PANTHER" id="PTHR46858">
    <property type="entry name" value="OS05G0521000 PROTEIN"/>
    <property type="match status" value="1"/>
</dbReference>
<accession>A0AAF0ZPJ9</accession>
<feature type="region of interest" description="Disordered" evidence="13">
    <location>
        <begin position="1"/>
        <end position="42"/>
    </location>
</feature>
<dbReference type="GO" id="GO:0009555">
    <property type="term" value="P:pollen development"/>
    <property type="evidence" value="ECO:0007669"/>
    <property type="project" value="UniProtKB-ARBA"/>
</dbReference>
<dbReference type="Pfam" id="PF13920">
    <property type="entry name" value="zf-C3HC4_3"/>
    <property type="match status" value="1"/>
</dbReference>
<keyword evidence="9" id="KW-0862">Zinc</keyword>
<sequence length="478" mass="53923">MEESDRNRSFSSEVRDEQFSGDASMSRHEEEVPVIDDDDRRPPLPFPERNNVFHNAPYFPATDNEEAVRLARDDTCSYIVVIITFWFFVSMTLILGVYGPGNLQLGPNSSILIKPNPLFVKNIKFDKTCVLPTRWKRWMVQTIDQRCMGSMKIRLLMFLQLLLKLTEPLFLQTLTRHGQWIYYLNQGSQINISYSVKSSSSFGLVLIIAQGSEGLAQWLEDPSYPNTTLSWNVIYGNGTISQDIGKSSSYYVAVGNLNSGVVQVRLNIRSKVLLYNTTGAYYECNLRQKPCGMSFFLAGGNVALLTSPPQRPGIATGMWSVKLSYGPRWITYLLGVGGMSFLIWLVFRYLNNMQSTHLEGIRDPVGPMESEQTPLLSRKDDDIASWGSSYDGLSQDDEYNEGVLDLTAAQGRLVKDGEYNSNIRRLCAICFDAPRDCFFLPCGHHASCFECGTRIAEVAGTCPICRRPIKKVRKIYTV</sequence>
<feature type="transmembrane region" description="Helical" evidence="14">
    <location>
        <begin position="329"/>
        <end position="347"/>
    </location>
</feature>
<evidence type="ECO:0000256" key="13">
    <source>
        <dbReference type="SAM" id="MobiDB-lite"/>
    </source>
</evidence>
<protein>
    <recommendedName>
        <fullName evidence="15">RING-type domain-containing protein</fullName>
    </recommendedName>
</protein>
<dbReference type="GO" id="GO:0005768">
    <property type="term" value="C:endosome"/>
    <property type="evidence" value="ECO:0007669"/>
    <property type="project" value="TreeGrafter"/>
</dbReference>
<evidence type="ECO:0000313" key="17">
    <source>
        <dbReference type="Proteomes" id="UP001234989"/>
    </source>
</evidence>
<dbReference type="GO" id="GO:0016567">
    <property type="term" value="P:protein ubiquitination"/>
    <property type="evidence" value="ECO:0007669"/>
    <property type="project" value="TreeGrafter"/>
</dbReference>
<feature type="compositionally biased region" description="Basic and acidic residues" evidence="13">
    <location>
        <begin position="1"/>
        <end position="18"/>
    </location>
</feature>
<evidence type="ECO:0000256" key="7">
    <source>
        <dbReference type="ARBA" id="ARBA00022771"/>
    </source>
</evidence>
<evidence type="ECO:0000313" key="16">
    <source>
        <dbReference type="EMBL" id="WMV44945.1"/>
    </source>
</evidence>
<evidence type="ECO:0000256" key="8">
    <source>
        <dbReference type="ARBA" id="ARBA00022786"/>
    </source>
</evidence>
<evidence type="ECO:0000256" key="12">
    <source>
        <dbReference type="PROSITE-ProRule" id="PRU00175"/>
    </source>
</evidence>
<keyword evidence="4" id="KW-0808">Transferase</keyword>
<proteinExistence type="predicted"/>
<dbReference type="InterPro" id="IPR032008">
    <property type="entry name" value="APD1-4_N"/>
</dbReference>
<keyword evidence="10 14" id="KW-1133">Transmembrane helix</keyword>
<keyword evidence="7 12" id="KW-0863">Zinc-finger</keyword>
<dbReference type="AlphaFoldDB" id="A0AAF0ZPJ9"/>